<dbReference type="Proteomes" id="UP000282741">
    <property type="component" value="Chromosome"/>
</dbReference>
<evidence type="ECO:0000313" key="2">
    <source>
        <dbReference type="EMBL" id="AZW19430.1"/>
    </source>
</evidence>
<dbReference type="GO" id="GO:0042802">
    <property type="term" value="F:identical protein binding"/>
    <property type="evidence" value="ECO:0007669"/>
    <property type="project" value="InterPro"/>
</dbReference>
<dbReference type="Gene3D" id="3.40.50.2000">
    <property type="entry name" value="Glycogen Phosphorylase B"/>
    <property type="match status" value="1"/>
</dbReference>
<dbReference type="InterPro" id="IPR011717">
    <property type="entry name" value="TPR-4"/>
</dbReference>
<dbReference type="SUPFAM" id="SSF53756">
    <property type="entry name" value="UDP-Glycosyltransferase/glycogen phosphorylase"/>
    <property type="match status" value="1"/>
</dbReference>
<dbReference type="PROSITE" id="PS50293">
    <property type="entry name" value="TPR_REGION"/>
    <property type="match status" value="1"/>
</dbReference>
<accession>A0AAN1S0V1</accession>
<dbReference type="Pfam" id="PF13432">
    <property type="entry name" value="TPR_16"/>
    <property type="match status" value="1"/>
</dbReference>
<dbReference type="EMBL" id="CP024172">
    <property type="protein sequence ID" value="AZW19430.1"/>
    <property type="molecule type" value="Genomic_DNA"/>
</dbReference>
<feature type="repeat" description="TPR" evidence="1">
    <location>
        <begin position="145"/>
        <end position="178"/>
    </location>
</feature>
<dbReference type="PROSITE" id="PS50005">
    <property type="entry name" value="TPR"/>
    <property type="match status" value="3"/>
</dbReference>
<gene>
    <name evidence="2" type="ORF">CS347_04220</name>
</gene>
<dbReference type="Pfam" id="PF13428">
    <property type="entry name" value="TPR_14"/>
    <property type="match status" value="1"/>
</dbReference>
<sequence>MLGAVADQPDARHLLGLIAHAYGHPDLALAHLRAACQAPAAPAVYCSNLAEVCRQQGKLDEAEAAARRAVAADPGLAEGWNNLGIILQEAGQLAASLDCLHRVAALRPDSPQAHNNLGNTCKRMGDNPQALAHYRRALELDPDYAQALSNMAVALGDEGRHEAALAALRRAIEIDPLLPQAHLNLAELERARPRQAPAAPDTTAMRPAPFDEHVLGEAEALLRAGRHGQAETLLRQALAQGSPQAALSRLLVQALRPQGKLREARLALEHVLRAEPGDTGSRLELAEVLLAEGDFDAGWREYRFRYRLARTAMLARHVQKPRWDGRPIPGQTLLLHDEQGYGDTFQFLQLVALARARSGARVILEVKQPCHALARRGGLADEVIAAGSAPPAFDLHCELMSLPLVLGLRLADLPVRTAYLRADPDRLAFWRARLADLPRPRVGLVWAGRPTHPHDAQRSLALADLAPLAQPGITFIGLQQGEAAAQADTPVPGLDLVPLSREIRDFDDTAAILTLLDVLVSVDSSPVHLAGALGCPAWVLLPFAPDWRWLRDRRDSPWYPSLRLFRQPSIQAWRPVLEEVAVALRALRESAGDGPQSW</sequence>
<reference evidence="3" key="1">
    <citation type="submission" date="2017-10" db="EMBL/GenBank/DDBJ databases">
        <title>Whole genome sequencing of various Bordetella species.</title>
        <authorList>
            <person name="Weigand M.R."/>
            <person name="Loparev V."/>
            <person name="Peng Y."/>
            <person name="Bowden K.E."/>
            <person name="Tondella M.L."/>
            <person name="Williams M.M."/>
        </authorList>
    </citation>
    <scope>NUCLEOTIDE SEQUENCE [LARGE SCALE GENOMIC DNA]</scope>
    <source>
        <strain evidence="3">H720</strain>
    </source>
</reference>
<organism evidence="2 3">
    <name type="scientific">Bordetella hinzii</name>
    <dbReference type="NCBI Taxonomy" id="103855"/>
    <lineage>
        <taxon>Bacteria</taxon>
        <taxon>Pseudomonadati</taxon>
        <taxon>Pseudomonadota</taxon>
        <taxon>Betaproteobacteria</taxon>
        <taxon>Burkholderiales</taxon>
        <taxon>Alcaligenaceae</taxon>
        <taxon>Bordetella</taxon>
    </lineage>
</organism>
<dbReference type="SUPFAM" id="SSF48452">
    <property type="entry name" value="TPR-like"/>
    <property type="match status" value="2"/>
</dbReference>
<evidence type="ECO:0000256" key="1">
    <source>
        <dbReference type="PROSITE-ProRule" id="PRU00339"/>
    </source>
</evidence>
<feature type="repeat" description="TPR" evidence="1">
    <location>
        <begin position="111"/>
        <end position="144"/>
    </location>
</feature>
<name>A0AAN1S0V1_9BORD</name>
<dbReference type="AlphaFoldDB" id="A0AAN1S0V1"/>
<feature type="repeat" description="TPR" evidence="1">
    <location>
        <begin position="77"/>
        <end position="110"/>
    </location>
</feature>
<dbReference type="SMART" id="SM00028">
    <property type="entry name" value="TPR"/>
    <property type="match status" value="5"/>
</dbReference>
<dbReference type="Pfam" id="PF07721">
    <property type="entry name" value="TPR_4"/>
    <property type="match status" value="1"/>
</dbReference>
<dbReference type="Pfam" id="PF13424">
    <property type="entry name" value="TPR_12"/>
    <property type="match status" value="1"/>
</dbReference>
<dbReference type="PANTHER" id="PTHR12558">
    <property type="entry name" value="CELL DIVISION CYCLE 16,23,27"/>
    <property type="match status" value="1"/>
</dbReference>
<keyword evidence="1" id="KW-0802">TPR repeat</keyword>
<protein>
    <submittedName>
        <fullName evidence="2">Glycosyltransferase</fullName>
    </submittedName>
</protein>
<dbReference type="InterPro" id="IPR019734">
    <property type="entry name" value="TPR_rpt"/>
</dbReference>
<dbReference type="Gene3D" id="1.25.40.10">
    <property type="entry name" value="Tetratricopeptide repeat domain"/>
    <property type="match status" value="3"/>
</dbReference>
<dbReference type="PANTHER" id="PTHR12558:SF33">
    <property type="entry name" value="BLL7664 PROTEIN"/>
    <property type="match status" value="1"/>
</dbReference>
<evidence type="ECO:0000313" key="3">
    <source>
        <dbReference type="Proteomes" id="UP000282741"/>
    </source>
</evidence>
<proteinExistence type="predicted"/>
<dbReference type="InterPro" id="IPR011990">
    <property type="entry name" value="TPR-like_helical_dom_sf"/>
</dbReference>